<dbReference type="EMBL" id="AWUE01018435">
    <property type="protein sequence ID" value="OMO80420.1"/>
    <property type="molecule type" value="Genomic_DNA"/>
</dbReference>
<keyword evidence="2" id="KW-1185">Reference proteome</keyword>
<protein>
    <recommendedName>
        <fullName evidence="3">Stress induced protein</fullName>
    </recommendedName>
</protein>
<dbReference type="STRING" id="93759.A0A1R3ICY3"/>
<dbReference type="OrthoDB" id="1934748at2759"/>
<dbReference type="PANTHER" id="PTHR47076">
    <property type="entry name" value="NHL DOMAIN PROTEIN"/>
    <property type="match status" value="1"/>
</dbReference>
<name>A0A1R3ICY3_9ROSI</name>
<sequence>MANSEEKPIFMHKQGDEVDEDEVWDNGCDWFSLFCLKRRRETDSLLHHGGDNQTAAETWWKHKLKKVKEVSEKLAGPKWKNFIRKMSGYFNKRNKGQKNRFQYDPYSYALNFDNGDDNGGDEYLVHQDFPHRFAPPFADDQKQRAGS</sequence>
<reference evidence="2" key="1">
    <citation type="submission" date="2013-09" db="EMBL/GenBank/DDBJ databases">
        <title>Corchorus olitorius genome sequencing.</title>
        <authorList>
            <person name="Alam M."/>
            <person name="Haque M.S."/>
            <person name="Islam M.S."/>
            <person name="Emdad E.M."/>
            <person name="Islam M.M."/>
            <person name="Ahmed B."/>
            <person name="Halim A."/>
            <person name="Hossen Q.M.M."/>
            <person name="Hossain M.Z."/>
            <person name="Ahmed R."/>
            <person name="Khan M.M."/>
            <person name="Islam R."/>
            <person name="Rashid M.M."/>
            <person name="Khan S.A."/>
            <person name="Rahman M.S."/>
            <person name="Alam M."/>
            <person name="Yahiya A.S."/>
            <person name="Khan M.S."/>
            <person name="Azam M.S."/>
            <person name="Haque T."/>
            <person name="Lashkar M.Z.H."/>
            <person name="Akhand A.I."/>
            <person name="Morshed G."/>
            <person name="Roy S."/>
            <person name="Uddin K.S."/>
            <person name="Rabeya T."/>
            <person name="Hossain A.S."/>
            <person name="Chowdhury A."/>
            <person name="Snigdha A.R."/>
            <person name="Mortoza M.S."/>
            <person name="Matin S.A."/>
            <person name="Hoque S.M.E."/>
            <person name="Islam M.K."/>
            <person name="Roy D.K."/>
            <person name="Haider R."/>
            <person name="Moosa M.M."/>
            <person name="Elias S.M."/>
            <person name="Hasan A.M."/>
            <person name="Jahan S."/>
            <person name="Shafiuddin M."/>
            <person name="Mahmood N."/>
            <person name="Shommy N.S."/>
        </authorList>
    </citation>
    <scope>NUCLEOTIDE SEQUENCE [LARGE SCALE GENOMIC DNA]</scope>
    <source>
        <strain evidence="2">cv. O-4</strain>
    </source>
</reference>
<evidence type="ECO:0000313" key="1">
    <source>
        <dbReference type="EMBL" id="OMO80420.1"/>
    </source>
</evidence>
<comment type="caution">
    <text evidence="1">The sequence shown here is derived from an EMBL/GenBank/DDBJ whole genome shotgun (WGS) entry which is preliminary data.</text>
</comment>
<organism evidence="1 2">
    <name type="scientific">Corchorus olitorius</name>
    <dbReference type="NCBI Taxonomy" id="93759"/>
    <lineage>
        <taxon>Eukaryota</taxon>
        <taxon>Viridiplantae</taxon>
        <taxon>Streptophyta</taxon>
        <taxon>Embryophyta</taxon>
        <taxon>Tracheophyta</taxon>
        <taxon>Spermatophyta</taxon>
        <taxon>Magnoliopsida</taxon>
        <taxon>eudicotyledons</taxon>
        <taxon>Gunneridae</taxon>
        <taxon>Pentapetalae</taxon>
        <taxon>rosids</taxon>
        <taxon>malvids</taxon>
        <taxon>Malvales</taxon>
        <taxon>Malvaceae</taxon>
        <taxon>Grewioideae</taxon>
        <taxon>Apeibeae</taxon>
        <taxon>Corchorus</taxon>
    </lineage>
</organism>
<dbReference type="PANTHER" id="PTHR47076:SF1">
    <property type="entry name" value="NHL DOMAIN PROTEIN"/>
    <property type="match status" value="1"/>
</dbReference>
<dbReference type="AlphaFoldDB" id="A0A1R3ICY3"/>
<evidence type="ECO:0008006" key="3">
    <source>
        <dbReference type="Google" id="ProtNLM"/>
    </source>
</evidence>
<dbReference type="Proteomes" id="UP000187203">
    <property type="component" value="Unassembled WGS sequence"/>
</dbReference>
<accession>A0A1R3ICY3</accession>
<gene>
    <name evidence="1" type="ORF">COLO4_24101</name>
</gene>
<evidence type="ECO:0000313" key="2">
    <source>
        <dbReference type="Proteomes" id="UP000187203"/>
    </source>
</evidence>
<proteinExistence type="predicted"/>